<dbReference type="Proteomes" id="UP001209681">
    <property type="component" value="Unassembled WGS sequence"/>
</dbReference>
<gene>
    <name evidence="2" type="ORF">OOT00_00700</name>
</gene>
<evidence type="ECO:0000256" key="1">
    <source>
        <dbReference type="SAM" id="Coils"/>
    </source>
</evidence>
<feature type="coiled-coil region" evidence="1">
    <location>
        <begin position="30"/>
        <end position="64"/>
    </location>
</feature>
<dbReference type="InterPro" id="IPR016866">
    <property type="entry name" value="UCP028069"/>
</dbReference>
<protein>
    <submittedName>
        <fullName evidence="2">DUF3450 domain-containing protein</fullName>
    </submittedName>
</protein>
<proteinExistence type="predicted"/>
<dbReference type="EMBL" id="JAPFPW010000001">
    <property type="protein sequence ID" value="MCW7752498.1"/>
    <property type="molecule type" value="Genomic_DNA"/>
</dbReference>
<sequence length="250" mass="28393">MQLRKLIGGMVVGFGLCWGISLRPGWAGDAAMALQEAHQAQAAMDILMEEMAVARADFRRLQMEAEVLVYENRILDERLDVQEKKRKQRKAVGGDTLRFTRHVEWVMGELAERMGLRMDFLPPFRMESRIERLDAFRSMLVNAEKSTEERFYAALDLLEAELNVGIFPDVVSGSMEQEGEVVRGSLLHLGAAGLFFLSPDERRAARWCADKKTFLMLDRSEARLVSQAFAMVERRMPAEVVLLPVMSEVP</sequence>
<dbReference type="Pfam" id="PF11932">
    <property type="entry name" value="DUF3450"/>
    <property type="match status" value="1"/>
</dbReference>
<comment type="caution">
    <text evidence="2">The sequence shown here is derived from an EMBL/GenBank/DDBJ whole genome shotgun (WGS) entry which is preliminary data.</text>
</comment>
<evidence type="ECO:0000313" key="2">
    <source>
        <dbReference type="EMBL" id="MCW7752498.1"/>
    </source>
</evidence>
<name>A0ABT3N4W2_9BACT</name>
<dbReference type="RefSeq" id="WP_265423365.1">
    <property type="nucleotide sequence ID" value="NZ_JAPFPW010000001.1"/>
</dbReference>
<accession>A0ABT3N4W2</accession>
<organism evidence="2 3">
    <name type="scientific">Desulfobotulus pelophilus</name>
    <dbReference type="NCBI Taxonomy" id="2823377"/>
    <lineage>
        <taxon>Bacteria</taxon>
        <taxon>Pseudomonadati</taxon>
        <taxon>Thermodesulfobacteriota</taxon>
        <taxon>Desulfobacteria</taxon>
        <taxon>Desulfobacterales</taxon>
        <taxon>Desulfobacteraceae</taxon>
        <taxon>Desulfobotulus</taxon>
    </lineage>
</organism>
<keyword evidence="3" id="KW-1185">Reference proteome</keyword>
<reference evidence="2 3" key="1">
    <citation type="submission" date="2022-11" db="EMBL/GenBank/DDBJ databases">
        <title>Desulfobotulus tamanensis H1 sp. nov. - anaerobic, alkaliphilic, sulphate reducing bacterium isolated from terrestrial mud volcano.</title>
        <authorList>
            <person name="Frolova A."/>
            <person name="Merkel A.Y."/>
            <person name="Slobodkin A.I."/>
        </authorList>
    </citation>
    <scope>NUCLEOTIDE SEQUENCE [LARGE SCALE GENOMIC DNA]</scope>
    <source>
        <strain evidence="2 3">H1</strain>
    </source>
</reference>
<evidence type="ECO:0000313" key="3">
    <source>
        <dbReference type="Proteomes" id="UP001209681"/>
    </source>
</evidence>
<keyword evidence="1" id="KW-0175">Coiled coil</keyword>